<evidence type="ECO:0000256" key="4">
    <source>
        <dbReference type="ARBA" id="ARBA00023163"/>
    </source>
</evidence>
<evidence type="ECO:0000256" key="3">
    <source>
        <dbReference type="ARBA" id="ARBA00023125"/>
    </source>
</evidence>
<comment type="function">
    <text evidence="5">May play the central regulatory role in sporulation. It may be an element of the effector pathway responsible for the activation of sporulation genes in response to nutritional stress. Spo0A may act in concert with spo0H (a sigma factor) to control the expression of some genes that are critical to the sporulation process.</text>
</comment>
<dbReference type="Proteomes" id="UP000256329">
    <property type="component" value="Unassembled WGS sequence"/>
</dbReference>
<name>A0A3D8P4F6_9THEO</name>
<dbReference type="AlphaFoldDB" id="A0A3D8P4F6"/>
<gene>
    <name evidence="9" type="ORF">DXX99_07205</name>
</gene>
<dbReference type="InterPro" id="IPR016032">
    <property type="entry name" value="Sig_transdc_resp-reg_C-effctor"/>
</dbReference>
<dbReference type="CDD" id="cd06170">
    <property type="entry name" value="LuxR_C_like"/>
    <property type="match status" value="1"/>
</dbReference>
<dbReference type="Pfam" id="PF00196">
    <property type="entry name" value="GerE"/>
    <property type="match status" value="1"/>
</dbReference>
<evidence type="ECO:0000313" key="9">
    <source>
        <dbReference type="EMBL" id="RDV82532.1"/>
    </source>
</evidence>
<dbReference type="PROSITE" id="PS50043">
    <property type="entry name" value="HTH_LUXR_2"/>
    <property type="match status" value="1"/>
</dbReference>
<keyword evidence="3 9" id="KW-0238">DNA-binding</keyword>
<dbReference type="InterPro" id="IPR039420">
    <property type="entry name" value="WalR-like"/>
</dbReference>
<evidence type="ECO:0000256" key="2">
    <source>
        <dbReference type="ARBA" id="ARBA00023015"/>
    </source>
</evidence>
<evidence type="ECO:0000313" key="10">
    <source>
        <dbReference type="Proteomes" id="UP000256329"/>
    </source>
</evidence>
<evidence type="ECO:0000256" key="6">
    <source>
        <dbReference type="PROSITE-ProRule" id="PRU00169"/>
    </source>
</evidence>
<dbReference type="RefSeq" id="WP_115792822.1">
    <property type="nucleotide sequence ID" value="NZ_QSLN01000009.1"/>
</dbReference>
<evidence type="ECO:0000259" key="7">
    <source>
        <dbReference type="PROSITE" id="PS50043"/>
    </source>
</evidence>
<evidence type="ECO:0000256" key="1">
    <source>
        <dbReference type="ARBA" id="ARBA00018672"/>
    </source>
</evidence>
<protein>
    <recommendedName>
        <fullName evidence="1">Stage 0 sporulation protein A homolog</fullName>
    </recommendedName>
</protein>
<dbReference type="InterPro" id="IPR000792">
    <property type="entry name" value="Tscrpt_reg_LuxR_C"/>
</dbReference>
<dbReference type="PANTHER" id="PTHR43214">
    <property type="entry name" value="TWO-COMPONENT RESPONSE REGULATOR"/>
    <property type="match status" value="1"/>
</dbReference>
<dbReference type="InterPro" id="IPR001789">
    <property type="entry name" value="Sig_transdc_resp-reg_receiver"/>
</dbReference>
<comment type="caution">
    <text evidence="6">Lacks conserved residue(s) required for the propagation of feature annotation.</text>
</comment>
<keyword evidence="10" id="KW-1185">Reference proteome</keyword>
<organism evidence="9 10">
    <name type="scientific">Ammonifex thiophilus</name>
    <dbReference type="NCBI Taxonomy" id="444093"/>
    <lineage>
        <taxon>Bacteria</taxon>
        <taxon>Bacillati</taxon>
        <taxon>Bacillota</taxon>
        <taxon>Clostridia</taxon>
        <taxon>Thermoanaerobacterales</taxon>
        <taxon>Thermoanaerobacteraceae</taxon>
        <taxon>Ammonifex</taxon>
    </lineage>
</organism>
<dbReference type="SUPFAM" id="SSF46894">
    <property type="entry name" value="C-terminal effector domain of the bipartite response regulators"/>
    <property type="match status" value="1"/>
</dbReference>
<sequence length="207" mass="23069">MALVRVFIASDSLNYKEALGKMLKKLPHIFKVEGSSDLLALEEKVVESQPDVVLCAIKGNDIPVSLLGKVKGQCPQTTIVVVAKSHRTADLTAMLEAGIDAYIGTIAPGYLVRILELVCRSDIVVYPKLLITCAREMGTAKELNQVNLAQYNLTPREREVFNLLVKKYSNREIARELFISESTVKTHVRNIFRKIGAKSRNTINTRE</sequence>
<dbReference type="SUPFAM" id="SSF52172">
    <property type="entry name" value="CheY-like"/>
    <property type="match status" value="1"/>
</dbReference>
<dbReference type="GO" id="GO:0003677">
    <property type="term" value="F:DNA binding"/>
    <property type="evidence" value="ECO:0007669"/>
    <property type="project" value="UniProtKB-KW"/>
</dbReference>
<keyword evidence="4" id="KW-0804">Transcription</keyword>
<keyword evidence="2" id="KW-0805">Transcription regulation</keyword>
<dbReference type="Gene3D" id="3.40.50.2300">
    <property type="match status" value="1"/>
</dbReference>
<feature type="domain" description="HTH luxR-type" evidence="7">
    <location>
        <begin position="146"/>
        <end position="207"/>
    </location>
</feature>
<comment type="caution">
    <text evidence="9">The sequence shown here is derived from an EMBL/GenBank/DDBJ whole genome shotgun (WGS) entry which is preliminary data.</text>
</comment>
<evidence type="ECO:0000259" key="8">
    <source>
        <dbReference type="PROSITE" id="PS50110"/>
    </source>
</evidence>
<dbReference type="GO" id="GO:0006355">
    <property type="term" value="P:regulation of DNA-templated transcription"/>
    <property type="evidence" value="ECO:0007669"/>
    <property type="project" value="InterPro"/>
</dbReference>
<dbReference type="PRINTS" id="PR00038">
    <property type="entry name" value="HTHLUXR"/>
</dbReference>
<feature type="domain" description="Response regulatory" evidence="8">
    <location>
        <begin position="5"/>
        <end position="120"/>
    </location>
</feature>
<evidence type="ECO:0000256" key="5">
    <source>
        <dbReference type="ARBA" id="ARBA00024867"/>
    </source>
</evidence>
<dbReference type="EMBL" id="QSLN01000009">
    <property type="protein sequence ID" value="RDV82532.1"/>
    <property type="molecule type" value="Genomic_DNA"/>
</dbReference>
<dbReference type="SMART" id="SM00421">
    <property type="entry name" value="HTH_LUXR"/>
    <property type="match status" value="1"/>
</dbReference>
<accession>A0A3D8P4F6</accession>
<proteinExistence type="predicted"/>
<dbReference type="InterPro" id="IPR011006">
    <property type="entry name" value="CheY-like_superfamily"/>
</dbReference>
<dbReference type="GO" id="GO:0000160">
    <property type="term" value="P:phosphorelay signal transduction system"/>
    <property type="evidence" value="ECO:0007669"/>
    <property type="project" value="InterPro"/>
</dbReference>
<dbReference type="PROSITE" id="PS50110">
    <property type="entry name" value="RESPONSE_REGULATORY"/>
    <property type="match status" value="1"/>
</dbReference>
<reference evidence="9 10" key="1">
    <citation type="submission" date="2018-08" db="EMBL/GenBank/DDBJ databases">
        <title>Form III RuBisCO-mediated autotrophy in Thermodesulfobium bacteria.</title>
        <authorList>
            <person name="Toshchakov S.V."/>
            <person name="Kublanov I.V."/>
            <person name="Frolov E."/>
            <person name="Bonch-Osmolovskaya E.A."/>
            <person name="Tourova T.P."/>
            <person name="Chernych N.A."/>
            <person name="Lebedinsky A.V."/>
        </authorList>
    </citation>
    <scope>NUCLEOTIDE SEQUENCE [LARGE SCALE GENOMIC DNA]</scope>
    <source>
        <strain evidence="9 10">SR</strain>
    </source>
</reference>